<feature type="non-terminal residue" evidence="1">
    <location>
        <position position="1"/>
    </location>
</feature>
<accession>A0A0F9FUE6</accession>
<feature type="non-terminal residue" evidence="1">
    <location>
        <position position="806"/>
    </location>
</feature>
<dbReference type="AlphaFoldDB" id="A0A0F9FUE6"/>
<gene>
    <name evidence="1" type="ORF">LCGC14_1910240</name>
</gene>
<evidence type="ECO:0000313" key="1">
    <source>
        <dbReference type="EMBL" id="KKL89883.1"/>
    </source>
</evidence>
<protein>
    <submittedName>
        <fullName evidence="1">Uncharacterized protein</fullName>
    </submittedName>
</protein>
<comment type="caution">
    <text evidence="1">The sequence shown here is derived from an EMBL/GenBank/DDBJ whole genome shotgun (WGS) entry which is preliminary data.</text>
</comment>
<name>A0A0F9FUE6_9ZZZZ</name>
<sequence length="806" mass="91697">VDNEKEQILDKLNINTHTFRAIKILNQLGFTKETPLLMAQDILFDYVKEIERLSSTIGSYVPNKKEQAMDNVLKMKKYQISDDEYKIVLDQSERDILTPKNLEGWIKEGPKANNYRLAQAIILDLFTELDQLGLDLQTLQSTINLDSKGLGKSILETQLKEEQVMKLILGETPIQNAVKTIGDVQRILRSKTKEYEAKGYRVFPFGDTAHAYKPETINGFAISYGLFTSNDLWSRMFPYRNSGVSGMFEWADMLMGGDATQSQTGKAEMRRDIWLGMKSFRYADRNLGLYEYTSSATEERLRLIYDRWEQKEVVDGEQIITEQVKTKDSLAAYLRMVQQTDLGKKNTFLASLETLVQKNGDPSTVRYRASVSEQSNEVHLYIAILQLLKENKTIVGENGEPILFNGETYTQRQLMQDLILYSYMTGGIQEAIQFVKYIPAAYLKSIPFADELGNTEWNRVELGIPDHPSRGGTPLDYLYNVPPFMQQYIQHNPEKVPSVNEKDIATFDKQSLKESSIITLTKKGVEKIGFFIPSDTRDYQEAPFVTIRTGISSSKFKLFKFKVKTGEYIQIDTLGAHGISEYNSDEDSLFGFTEGLHTTLIKRNESPIDPLARPVTIDPLTVRQEPESIKKIETPETEAKVSTFVDDILEKNFNKSEQGHDAAKNILNQIVLDSDTPYYTALADELVKHVDQLPPDIKFVVSGLNKLAAGSYIYGEQKVTVFPSAIGRDLKANLNKENVNRIILHEMLHGLTGYKVMYYEQILNNRPNKAKAEAIIAKLPNWKWTKKDEAAVKSIRVLMNQVKTAI</sequence>
<dbReference type="EMBL" id="LAZR01020163">
    <property type="protein sequence ID" value="KKL89883.1"/>
    <property type="molecule type" value="Genomic_DNA"/>
</dbReference>
<proteinExistence type="predicted"/>
<organism evidence="1">
    <name type="scientific">marine sediment metagenome</name>
    <dbReference type="NCBI Taxonomy" id="412755"/>
    <lineage>
        <taxon>unclassified sequences</taxon>
        <taxon>metagenomes</taxon>
        <taxon>ecological metagenomes</taxon>
    </lineage>
</organism>
<reference evidence="1" key="1">
    <citation type="journal article" date="2015" name="Nature">
        <title>Complex archaea that bridge the gap between prokaryotes and eukaryotes.</title>
        <authorList>
            <person name="Spang A."/>
            <person name="Saw J.H."/>
            <person name="Jorgensen S.L."/>
            <person name="Zaremba-Niedzwiedzka K."/>
            <person name="Martijn J."/>
            <person name="Lind A.E."/>
            <person name="van Eijk R."/>
            <person name="Schleper C."/>
            <person name="Guy L."/>
            <person name="Ettema T.J."/>
        </authorList>
    </citation>
    <scope>NUCLEOTIDE SEQUENCE</scope>
</reference>